<dbReference type="Gene3D" id="3.40.50.150">
    <property type="entry name" value="Vaccinia Virus protein VP39"/>
    <property type="match status" value="1"/>
</dbReference>
<keyword evidence="2" id="KW-0489">Methyltransferase</keyword>
<reference evidence="6 7" key="1">
    <citation type="submission" date="2022-06" db="EMBL/GenBank/DDBJ databases">
        <title>Paraconexibacter antarcticus.</title>
        <authorList>
            <person name="Kim C.S."/>
        </authorList>
    </citation>
    <scope>NUCLEOTIDE SEQUENCE [LARGE SCALE GENOMIC DNA]</scope>
    <source>
        <strain evidence="6 7">02-257</strain>
    </source>
</reference>
<gene>
    <name evidence="6" type="ORF">NBH00_17695</name>
</gene>
<dbReference type="PANTHER" id="PTHR43667:SF1">
    <property type="entry name" value="CYCLOPROPANE-FATTY-ACYL-PHOSPHOLIPID SYNTHASE"/>
    <property type="match status" value="1"/>
</dbReference>
<dbReference type="RefSeq" id="WP_254569920.1">
    <property type="nucleotide sequence ID" value="NZ_CP098502.1"/>
</dbReference>
<accession>A0ABY5DQ40</accession>
<dbReference type="PANTHER" id="PTHR43667">
    <property type="entry name" value="CYCLOPROPANE-FATTY-ACYL-PHOSPHOLIPID SYNTHASE"/>
    <property type="match status" value="1"/>
</dbReference>
<dbReference type="CDD" id="cd02440">
    <property type="entry name" value="AdoMet_MTases"/>
    <property type="match status" value="1"/>
</dbReference>
<keyword evidence="7" id="KW-1185">Reference proteome</keyword>
<dbReference type="InterPro" id="IPR029063">
    <property type="entry name" value="SAM-dependent_MTases_sf"/>
</dbReference>
<keyword evidence="3" id="KW-0808">Transferase</keyword>
<dbReference type="PIRSF" id="PIRSF003085">
    <property type="entry name" value="CMAS"/>
    <property type="match status" value="1"/>
</dbReference>
<dbReference type="Proteomes" id="UP001056035">
    <property type="component" value="Chromosome"/>
</dbReference>
<comment type="similarity">
    <text evidence="1">Belongs to the CFA/CMAS family.</text>
</comment>
<proteinExistence type="inferred from homology"/>
<evidence type="ECO:0000256" key="4">
    <source>
        <dbReference type="ARBA" id="ARBA00022691"/>
    </source>
</evidence>
<evidence type="ECO:0000256" key="1">
    <source>
        <dbReference type="ARBA" id="ARBA00010815"/>
    </source>
</evidence>
<keyword evidence="4" id="KW-0949">S-adenosyl-L-methionine</keyword>
<evidence type="ECO:0000313" key="6">
    <source>
        <dbReference type="EMBL" id="UTI63187.1"/>
    </source>
</evidence>
<evidence type="ECO:0000256" key="2">
    <source>
        <dbReference type="ARBA" id="ARBA00022603"/>
    </source>
</evidence>
<dbReference type="EMBL" id="CP098502">
    <property type="protein sequence ID" value="UTI63187.1"/>
    <property type="molecule type" value="Genomic_DNA"/>
</dbReference>
<protein>
    <submittedName>
        <fullName evidence="6">Cyclopropane-fatty-acyl-phospholipid synthase family protein</fullName>
    </submittedName>
</protein>
<name>A0ABY5DQ40_9ACTN</name>
<dbReference type="Pfam" id="PF02353">
    <property type="entry name" value="CMAS"/>
    <property type="match status" value="1"/>
</dbReference>
<evidence type="ECO:0000313" key="7">
    <source>
        <dbReference type="Proteomes" id="UP001056035"/>
    </source>
</evidence>
<dbReference type="SUPFAM" id="SSF53335">
    <property type="entry name" value="S-adenosyl-L-methionine-dependent methyltransferases"/>
    <property type="match status" value="1"/>
</dbReference>
<organism evidence="6 7">
    <name type="scientific">Paraconexibacter antarcticus</name>
    <dbReference type="NCBI Taxonomy" id="2949664"/>
    <lineage>
        <taxon>Bacteria</taxon>
        <taxon>Bacillati</taxon>
        <taxon>Actinomycetota</taxon>
        <taxon>Thermoleophilia</taxon>
        <taxon>Solirubrobacterales</taxon>
        <taxon>Paraconexibacteraceae</taxon>
        <taxon>Paraconexibacter</taxon>
    </lineage>
</organism>
<dbReference type="InterPro" id="IPR003333">
    <property type="entry name" value="CMAS"/>
</dbReference>
<evidence type="ECO:0000256" key="3">
    <source>
        <dbReference type="ARBA" id="ARBA00022679"/>
    </source>
</evidence>
<sequence>MLADTTRLRRELQRTLPTRPFAVELWDGTRVPATSDNGHPTFRVRSPQALAHVLRSPNQLGIGRAYVSGHLDVDDLDGALQVVTGWDPPPLERADQVRLGLALARATGIARPPEIPEMEIRQQGALHSILRDKEAVAFHYNSGNAFFQTFLDDSMTYSCAIFSRGATTLEEAQATKLELVCTKLALQAGQRVLDVGCGWGAFAIHAARHHGVSVLGITLSEEQAALAREKVAAAGVSDRVEIRLADYRELAEQPFDAISSIGMVEHVGETQIDAYARQLHRQLKPGGRLLNHGIAQLQRGEFQTPGPFNERYVFPDGETLPLSRIELALERAGFVTEHVENFQHDYAETLRHWIERYDEHYEEAERLVGSERARVWRLYMRAARNGFENGFTGIYQVRCSRP</sequence>
<keyword evidence="5" id="KW-0443">Lipid metabolism</keyword>
<dbReference type="InterPro" id="IPR050723">
    <property type="entry name" value="CFA/CMAS"/>
</dbReference>
<evidence type="ECO:0000256" key="5">
    <source>
        <dbReference type="ARBA" id="ARBA00023098"/>
    </source>
</evidence>